<organism evidence="1 2">
    <name type="scientific">Melastoma candidum</name>
    <dbReference type="NCBI Taxonomy" id="119954"/>
    <lineage>
        <taxon>Eukaryota</taxon>
        <taxon>Viridiplantae</taxon>
        <taxon>Streptophyta</taxon>
        <taxon>Embryophyta</taxon>
        <taxon>Tracheophyta</taxon>
        <taxon>Spermatophyta</taxon>
        <taxon>Magnoliopsida</taxon>
        <taxon>eudicotyledons</taxon>
        <taxon>Gunneridae</taxon>
        <taxon>Pentapetalae</taxon>
        <taxon>rosids</taxon>
        <taxon>malvids</taxon>
        <taxon>Myrtales</taxon>
        <taxon>Melastomataceae</taxon>
        <taxon>Melastomatoideae</taxon>
        <taxon>Melastomateae</taxon>
        <taxon>Melastoma</taxon>
    </lineage>
</organism>
<name>A0ACB9N206_9MYRT</name>
<reference evidence="2" key="1">
    <citation type="journal article" date="2023" name="Front. Plant Sci.">
        <title>Chromosomal-level genome assembly of Melastoma candidum provides insights into trichome evolution.</title>
        <authorList>
            <person name="Zhong Y."/>
            <person name="Wu W."/>
            <person name="Sun C."/>
            <person name="Zou P."/>
            <person name="Liu Y."/>
            <person name="Dai S."/>
            <person name="Zhou R."/>
        </authorList>
    </citation>
    <scope>NUCLEOTIDE SEQUENCE [LARGE SCALE GENOMIC DNA]</scope>
</reference>
<evidence type="ECO:0000313" key="1">
    <source>
        <dbReference type="EMBL" id="KAI4330613.1"/>
    </source>
</evidence>
<sequence>MADSNGPVGVEEGRRVSGRTNPMDGFYDYLRGVDCSDVEIYAIPEGAMVFTRVPLMRVEGPIAVNFAQLLKTPILNLVNYGIIGDHKCFQAYIRGWKI</sequence>
<dbReference type="EMBL" id="CM042887">
    <property type="protein sequence ID" value="KAI4330613.1"/>
    <property type="molecule type" value="Genomic_DNA"/>
</dbReference>
<protein>
    <submittedName>
        <fullName evidence="1">Uncharacterized protein</fullName>
    </submittedName>
</protein>
<proteinExistence type="predicted"/>
<accession>A0ACB9N206</accession>
<comment type="caution">
    <text evidence="1">The sequence shown here is derived from an EMBL/GenBank/DDBJ whole genome shotgun (WGS) entry which is preliminary data.</text>
</comment>
<dbReference type="Proteomes" id="UP001057402">
    <property type="component" value="Chromosome 8"/>
</dbReference>
<gene>
    <name evidence="1" type="ORF">MLD38_028886</name>
</gene>
<evidence type="ECO:0000313" key="2">
    <source>
        <dbReference type="Proteomes" id="UP001057402"/>
    </source>
</evidence>
<keyword evidence="2" id="KW-1185">Reference proteome</keyword>